<dbReference type="Proteomes" id="UP000001225">
    <property type="component" value="Chromosome"/>
</dbReference>
<proteinExistence type="predicted"/>
<dbReference type="SMR" id="A9IE89"/>
<gene>
    <name evidence="1" type="ordered locus">Bpet1371</name>
</gene>
<dbReference type="InterPro" id="IPR018724">
    <property type="entry name" value="2OG-Fe_dioxygenase"/>
</dbReference>
<dbReference type="AlphaFoldDB" id="A9IE89"/>
<dbReference type="eggNOG" id="COG4340">
    <property type="taxonomic scope" value="Bacteria"/>
</dbReference>
<accession>A9IE89</accession>
<dbReference type="EMBL" id="AM902716">
    <property type="protein sequence ID" value="CAP41706.1"/>
    <property type="molecule type" value="Genomic_DNA"/>
</dbReference>
<organism evidence="1 2">
    <name type="scientific">Bordetella petrii (strain ATCC BAA-461 / DSM 12804 / CCUG 43448 / CIP 107267 / Se-1111R)</name>
    <dbReference type="NCBI Taxonomy" id="340100"/>
    <lineage>
        <taxon>Bacteria</taxon>
        <taxon>Pseudomonadati</taxon>
        <taxon>Pseudomonadota</taxon>
        <taxon>Betaproteobacteria</taxon>
        <taxon>Burkholderiales</taxon>
        <taxon>Alcaligenaceae</taxon>
        <taxon>Bordetella</taxon>
    </lineage>
</organism>
<evidence type="ECO:0000313" key="2">
    <source>
        <dbReference type="Proteomes" id="UP000001225"/>
    </source>
</evidence>
<dbReference type="BioCyc" id="MetaCyc:MONOMER-17597"/>
<protein>
    <recommendedName>
        <fullName evidence="3">2OG-Fe dioxygenase family protein</fullName>
    </recommendedName>
</protein>
<reference evidence="1 2" key="1">
    <citation type="journal article" date="2008" name="BMC Genomics">
        <title>The missing link: Bordetella petrii is endowed with both the metabolic versatility of environmental bacteria and virulence traits of pathogenic Bordetellae.</title>
        <authorList>
            <person name="Gross R."/>
            <person name="Guzman C.A."/>
            <person name="Sebaihia M."/>
            <person name="Martins Dos Santos V.A."/>
            <person name="Pieper D.H."/>
            <person name="Koebnik R."/>
            <person name="Lechner M."/>
            <person name="Bartels D."/>
            <person name="Buhrmester J."/>
            <person name="Choudhuri J.V."/>
            <person name="Ebensen T."/>
            <person name="Gaigalat L."/>
            <person name="Herrmann S."/>
            <person name="Khachane A.N."/>
            <person name="Larisch C."/>
            <person name="Link S."/>
            <person name="Linke B."/>
            <person name="Meyer F."/>
            <person name="Mormann S."/>
            <person name="Nakunst D."/>
            <person name="Rueckert C."/>
            <person name="Schneiker-Bekel S."/>
            <person name="Schulze K."/>
            <person name="Vorhoelter F.J."/>
            <person name="Yevsa T."/>
            <person name="Engle J.T."/>
            <person name="Goldman W.E."/>
            <person name="Puehler A."/>
            <person name="Goebel U.B."/>
            <person name="Goesmann A."/>
            <person name="Bloecker H."/>
            <person name="Kaiser O."/>
            <person name="Martinez-Arias R."/>
        </authorList>
    </citation>
    <scope>NUCLEOTIDE SEQUENCE [LARGE SCALE GENOMIC DNA]</scope>
    <source>
        <strain evidence="2">ATCC BAA-461 / DSM 12804 / CCUG 43448 / CIP 107267 / Se-1111R</strain>
    </source>
</reference>
<sequence length="258" mass="28780">MEKSTPEAEIAQTQLKQATGSDRTSNLCEIIAKKDYIILPSATVRSLLSAEDESALADWAEFQESWNRLEQDQFMKDGGTYRFRRHGVYSATPASGVQLEPSQPHYQSVTYNTLNGGIARHFAPIEPSIASGKVLMSALELCRATFSGLAPFNHWHIEVHQFRIVATSAEGLPTPEGIHRDGVSFVFMMLVNRVNVLNGETGIYDRDRQELARYTLADPLDAAIVNDERTMHGVTPILADDPARQGYRDVLVITFNKR</sequence>
<evidence type="ECO:0008006" key="3">
    <source>
        <dbReference type="Google" id="ProtNLM"/>
    </source>
</evidence>
<dbReference type="Gene3D" id="2.60.120.620">
    <property type="entry name" value="q2cbj1_9rhob like domain"/>
    <property type="match status" value="1"/>
</dbReference>
<keyword evidence="2" id="KW-1185">Reference proteome</keyword>
<dbReference type="Pfam" id="PF10014">
    <property type="entry name" value="2OG-Fe_Oxy_2"/>
    <property type="match status" value="1"/>
</dbReference>
<dbReference type="KEGG" id="bpt:Bpet1371"/>
<evidence type="ECO:0000313" key="1">
    <source>
        <dbReference type="EMBL" id="CAP41706.1"/>
    </source>
</evidence>
<dbReference type="GO" id="GO:0051213">
    <property type="term" value="F:dioxygenase activity"/>
    <property type="evidence" value="ECO:0007669"/>
    <property type="project" value="InterPro"/>
</dbReference>
<dbReference type="STRING" id="94624.Bpet1371"/>
<name>A9IE89_BORPD</name>